<dbReference type="Proteomes" id="UP001324993">
    <property type="component" value="Chromosome"/>
</dbReference>
<dbReference type="EMBL" id="CP138858">
    <property type="protein sequence ID" value="WPJ95831.1"/>
    <property type="molecule type" value="Genomic_DNA"/>
</dbReference>
<sequence>MKSITATILTCCIAGLATSFGGVPINRSLELIQEIDVSRLPTDKSQYKEFPEGITEVTTLLGESARVIPNDKPGIKYFGFLIGKDKGLKANANYVLEVVYPEDTPRSTILINRGNETLRGFYTGNTLGDCLNPRYVYQAPESLEIPLSGKYQAVHMWMRLQDHIAESGGFRGAVVPDESKSKRTMTPKDGFWVYITQFEPEQDPLSQGAAISKIRLYKAPAFEDFALKINYPPSDLPRRHLFFREEMADGVIGGHDSGDGWDDHMDYYRGKAEMMHFLGMNTMAKDLLEFGANQGWDSSKFGGSSWVYQSKTPDRWSNLLKVATNYDLSVLPYFEYAGSKGKNGLGFELRAQPLNGKNYTHTTWTETARADLTDPDTFEDLRKMLEITIVEEKDNADIIGAWIRPRPSQLAISFADATIQRFAQESGRSEVTRGELNKRGETYKAYLDWWYGKRKEFLTKLRDYLQSEGIKDASIYYTADTTEPGWIHPEGVGTGLVVEDESAWRDIDLKKPPVQLQTTIDNHWSYKALTNVRKTWGKWEHEHAKPVYDPHAYKNVEDIYPTYSFNRLSSVSDPMALEAFETASGMAMIRHYGLNENMLRIERGKNEKPLDPLGYFVADMERVGPHIMLPEANAMANGNPTSIGYLASNNFNRLSPSYVRRFNAAYLALPALPSKVVDGAASNSQIVVRRIDAGEHGAYYAVVNPGYEGVQGVSINLPDNGEVIDATTGQALTRSATGSIRLDFDACHLIALHVR</sequence>
<name>A0ABZ0RI18_9BACT</name>
<proteinExistence type="predicted"/>
<gene>
    <name evidence="1" type="ORF">SH580_20650</name>
</gene>
<keyword evidence="2" id="KW-1185">Reference proteome</keyword>
<evidence type="ECO:0000313" key="2">
    <source>
        <dbReference type="Proteomes" id="UP001324993"/>
    </source>
</evidence>
<reference evidence="1 2" key="1">
    <citation type="submission" date="2023-11" db="EMBL/GenBank/DDBJ databases">
        <title>Coraliomargarita sp. nov., isolated from marine algae.</title>
        <authorList>
            <person name="Lee J.K."/>
            <person name="Baek J.H."/>
            <person name="Kim J.M."/>
            <person name="Choi D.G."/>
            <person name="Jeon C.O."/>
        </authorList>
    </citation>
    <scope>NUCLEOTIDE SEQUENCE [LARGE SCALE GENOMIC DNA]</scope>
    <source>
        <strain evidence="1 2">J2-16</strain>
    </source>
</reference>
<evidence type="ECO:0000313" key="1">
    <source>
        <dbReference type="EMBL" id="WPJ95831.1"/>
    </source>
</evidence>
<organism evidence="1 2">
    <name type="scientific">Coraliomargarita algicola</name>
    <dbReference type="NCBI Taxonomy" id="3092156"/>
    <lineage>
        <taxon>Bacteria</taxon>
        <taxon>Pseudomonadati</taxon>
        <taxon>Verrucomicrobiota</taxon>
        <taxon>Opitutia</taxon>
        <taxon>Puniceicoccales</taxon>
        <taxon>Coraliomargaritaceae</taxon>
        <taxon>Coraliomargarita</taxon>
    </lineage>
</organism>
<dbReference type="RefSeq" id="WP_319832707.1">
    <property type="nucleotide sequence ID" value="NZ_CP138858.1"/>
</dbReference>
<protein>
    <submittedName>
        <fullName evidence="1">Uncharacterized protein</fullName>
    </submittedName>
</protein>
<accession>A0ABZ0RI18</accession>